<proteinExistence type="predicted"/>
<feature type="region of interest" description="Disordered" evidence="1">
    <location>
        <begin position="35"/>
        <end position="75"/>
    </location>
</feature>
<dbReference type="EMBL" id="SULG01000125">
    <property type="protein sequence ID" value="TLD40165.1"/>
    <property type="molecule type" value="Genomic_DNA"/>
</dbReference>
<feature type="compositionally biased region" description="Acidic residues" evidence="1">
    <location>
        <begin position="45"/>
        <end position="56"/>
    </location>
</feature>
<dbReference type="Proteomes" id="UP000319783">
    <property type="component" value="Unassembled WGS sequence"/>
</dbReference>
<name>A0A533Q6J6_9BACT</name>
<protein>
    <submittedName>
        <fullName evidence="2">Uncharacterized protein</fullName>
    </submittedName>
</protein>
<organism evidence="2 3">
    <name type="scientific">Candidatus Jettenia ecosi</name>
    <dbReference type="NCBI Taxonomy" id="2494326"/>
    <lineage>
        <taxon>Bacteria</taxon>
        <taxon>Pseudomonadati</taxon>
        <taxon>Planctomycetota</taxon>
        <taxon>Candidatus Brocadiia</taxon>
        <taxon>Candidatus Brocadiales</taxon>
        <taxon>Candidatus Brocadiaceae</taxon>
        <taxon>Candidatus Jettenia</taxon>
    </lineage>
</organism>
<evidence type="ECO:0000313" key="2">
    <source>
        <dbReference type="EMBL" id="TLD40165.1"/>
    </source>
</evidence>
<accession>A0A533Q6J6</accession>
<gene>
    <name evidence="2" type="ORF">JETT_3570</name>
</gene>
<comment type="caution">
    <text evidence="2">The sequence shown here is derived from an EMBL/GenBank/DDBJ whole genome shotgun (WGS) entry which is preliminary data.</text>
</comment>
<evidence type="ECO:0000313" key="3">
    <source>
        <dbReference type="Proteomes" id="UP000319783"/>
    </source>
</evidence>
<dbReference type="AlphaFoldDB" id="A0A533Q6J6"/>
<feature type="compositionally biased region" description="Low complexity" evidence="1">
    <location>
        <begin position="57"/>
        <end position="66"/>
    </location>
</feature>
<reference evidence="2 3" key="1">
    <citation type="submission" date="2019-04" db="EMBL/GenBank/DDBJ databases">
        <title>Genome of a novel bacterium Candidatus Jettenia ecosi reconstructed from metagenome of an anammox bioreactor.</title>
        <authorList>
            <person name="Mardanov A.V."/>
            <person name="Beletsky A.V."/>
            <person name="Ravin N.V."/>
            <person name="Botchkova E.A."/>
            <person name="Litti Y.V."/>
            <person name="Nozhevnikova A.N."/>
        </authorList>
    </citation>
    <scope>NUCLEOTIDE SEQUENCE [LARGE SCALE GENOMIC DNA]</scope>
    <source>
        <strain evidence="2">J2</strain>
    </source>
</reference>
<sequence>MHKTLKMLFLSQIIVAFMVFAYTISTLHAAEELIPENPEGTAATNDDDELPPENSEETATTNNEGTIPENDIKDEKKYARQASLNRGRRVYEHQSKWRQMKQLYLRQVKRLKELKYPFAPP</sequence>
<evidence type="ECO:0000256" key="1">
    <source>
        <dbReference type="SAM" id="MobiDB-lite"/>
    </source>
</evidence>